<dbReference type="RefSeq" id="WP_121987629.1">
    <property type="nucleotide sequence ID" value="NZ_OUNR01000001.1"/>
</dbReference>
<dbReference type="EMBL" id="OUNR01000001">
    <property type="protein sequence ID" value="SPP63019.1"/>
    <property type="molecule type" value="Genomic_DNA"/>
</dbReference>
<dbReference type="InParanoid" id="A0A330L186"/>
<accession>A0A330L186</accession>
<sequence>MTHRRRRSILALGVVWLLIADVATAGEYVLVLGKGIEVCEAFLKNLNSFPGDPPMVCERKVNPKFPEFSKPTWQPLDALKHLDLIEQIERWKPYETGFEDPNRREEILTRIKERIANGDIRLATIELDIEQDGVSETVLKYEYAGCDPSNESHFSGTSGRSFYVLTSDKTKLDKEKSGNFAIALRADMFLFNSRPYITVWAGNPGFKNGLLSIYRPFSLVGTQPGRCDYRYKAAKTRRQS</sequence>
<dbReference type="Proteomes" id="UP000248168">
    <property type="component" value="Unassembled WGS sequence"/>
</dbReference>
<gene>
    <name evidence="1" type="ORF">NITLEN_10105</name>
</gene>
<evidence type="ECO:0000313" key="2">
    <source>
        <dbReference type="Proteomes" id="UP000248168"/>
    </source>
</evidence>
<name>A0A330L186_9BACT</name>
<evidence type="ECO:0000313" key="1">
    <source>
        <dbReference type="EMBL" id="SPP63019.1"/>
    </source>
</evidence>
<reference evidence="2" key="1">
    <citation type="submission" date="2018-04" db="EMBL/GenBank/DDBJ databases">
        <authorList>
            <person name="Lucker S."/>
            <person name="Sakoula D."/>
        </authorList>
    </citation>
    <scope>NUCLEOTIDE SEQUENCE [LARGE SCALE GENOMIC DNA]</scope>
</reference>
<dbReference type="AlphaFoldDB" id="A0A330L186"/>
<organism evidence="1 2">
    <name type="scientific">Nitrospira lenta</name>
    <dbReference type="NCBI Taxonomy" id="1436998"/>
    <lineage>
        <taxon>Bacteria</taxon>
        <taxon>Pseudomonadati</taxon>
        <taxon>Nitrospirota</taxon>
        <taxon>Nitrospiria</taxon>
        <taxon>Nitrospirales</taxon>
        <taxon>Nitrospiraceae</taxon>
        <taxon>Nitrospira</taxon>
    </lineage>
</organism>
<proteinExistence type="predicted"/>
<keyword evidence="2" id="KW-1185">Reference proteome</keyword>
<protein>
    <submittedName>
        <fullName evidence="1">Uncharacterized protein</fullName>
    </submittedName>
</protein>